<evidence type="ECO:0000256" key="6">
    <source>
        <dbReference type="ARBA" id="ARBA00022670"/>
    </source>
</evidence>
<dbReference type="PANTHER" id="PTHR11533:SF297">
    <property type="entry name" value="AMINOPEPTIDASE N"/>
    <property type="match status" value="1"/>
</dbReference>
<evidence type="ECO:0000256" key="9">
    <source>
        <dbReference type="ARBA" id="ARBA00022833"/>
    </source>
</evidence>
<comment type="catalytic activity">
    <reaction evidence="1">
        <text>Release of an N-terminal amino acid, Xaa-|-Yaa- from a peptide, amide or arylamide. Xaa is preferably Ala, but may be most amino acids including Pro (slow action). When a terminal hydrophobic residue is followed by a prolyl residue, the two may be released as an intact Xaa-Pro dipeptide.</text>
        <dbReference type="EC" id="3.4.11.2"/>
    </reaction>
</comment>
<dbReference type="GO" id="GO:0004177">
    <property type="term" value="F:aminopeptidase activity"/>
    <property type="evidence" value="ECO:0007669"/>
    <property type="project" value="UniProtKB-KW"/>
</dbReference>
<evidence type="ECO:0000256" key="12">
    <source>
        <dbReference type="ARBA" id="ARBA00031533"/>
    </source>
</evidence>
<evidence type="ECO:0000313" key="15">
    <source>
        <dbReference type="EMBL" id="MFI1964123.1"/>
    </source>
</evidence>
<comment type="caution">
    <text evidence="15">The sequence shown here is derived from an EMBL/GenBank/DDBJ whole genome shotgun (WGS) entry which is preliminary data.</text>
</comment>
<dbReference type="PRINTS" id="PR00756">
    <property type="entry name" value="ALADIPTASE"/>
</dbReference>
<dbReference type="InterPro" id="IPR042097">
    <property type="entry name" value="Aminopeptidase_N-like_N_sf"/>
</dbReference>
<dbReference type="Gene3D" id="1.10.390.10">
    <property type="entry name" value="Neutral Protease Domain 2"/>
    <property type="match status" value="1"/>
</dbReference>
<evidence type="ECO:0000256" key="10">
    <source>
        <dbReference type="ARBA" id="ARBA00023049"/>
    </source>
</evidence>
<dbReference type="PROSITE" id="PS51257">
    <property type="entry name" value="PROKAR_LIPOPROTEIN"/>
    <property type="match status" value="1"/>
</dbReference>
<dbReference type="EC" id="3.4.11.2" evidence="4"/>
<keyword evidence="9" id="KW-0862">Zinc</keyword>
<protein>
    <recommendedName>
        <fullName evidence="5">Aminopeptidase N</fullName>
        <ecNumber evidence="4">3.4.11.2</ecNumber>
    </recommendedName>
    <alternativeName>
        <fullName evidence="11">Alanine aminopeptidase</fullName>
    </alternativeName>
    <alternativeName>
        <fullName evidence="12">Lysyl aminopeptidase</fullName>
    </alternativeName>
</protein>
<dbReference type="InterPro" id="IPR050344">
    <property type="entry name" value="Peptidase_M1_aminopeptidases"/>
</dbReference>
<dbReference type="SUPFAM" id="SSF55486">
    <property type="entry name" value="Metalloproteases ('zincins'), catalytic domain"/>
    <property type="match status" value="1"/>
</dbReference>
<keyword evidence="7" id="KW-0479">Metal-binding</keyword>
<dbReference type="Gene3D" id="2.60.40.1730">
    <property type="entry name" value="tricorn interacting facor f3 domain"/>
    <property type="match status" value="1"/>
</dbReference>
<proteinExistence type="inferred from homology"/>
<feature type="domain" description="Peptidase M1 membrane alanine aminopeptidase" evidence="13">
    <location>
        <begin position="323"/>
        <end position="464"/>
    </location>
</feature>
<dbReference type="SUPFAM" id="SSF63737">
    <property type="entry name" value="Leukotriene A4 hydrolase N-terminal domain"/>
    <property type="match status" value="1"/>
</dbReference>
<evidence type="ECO:0000256" key="8">
    <source>
        <dbReference type="ARBA" id="ARBA00022801"/>
    </source>
</evidence>
<evidence type="ECO:0000256" key="1">
    <source>
        <dbReference type="ARBA" id="ARBA00000098"/>
    </source>
</evidence>
<keyword evidence="15" id="KW-0031">Aminopeptidase</keyword>
<dbReference type="InterPro" id="IPR014782">
    <property type="entry name" value="Peptidase_M1_dom"/>
</dbReference>
<dbReference type="PANTHER" id="PTHR11533">
    <property type="entry name" value="PROTEASE M1 ZINC METALLOPROTEASE"/>
    <property type="match status" value="1"/>
</dbReference>
<evidence type="ECO:0000256" key="11">
    <source>
        <dbReference type="ARBA" id="ARBA00029811"/>
    </source>
</evidence>
<dbReference type="InterPro" id="IPR001930">
    <property type="entry name" value="Peptidase_M1"/>
</dbReference>
<gene>
    <name evidence="15" type="ORF">ACH429_08300</name>
</gene>
<dbReference type="Proteomes" id="UP001611548">
    <property type="component" value="Unassembled WGS sequence"/>
</dbReference>
<dbReference type="Pfam" id="PF17900">
    <property type="entry name" value="Peptidase_M1_N"/>
    <property type="match status" value="1"/>
</dbReference>
<dbReference type="Pfam" id="PF01433">
    <property type="entry name" value="Peptidase_M1"/>
    <property type="match status" value="1"/>
</dbReference>
<feature type="domain" description="Aminopeptidase N-like N-terminal" evidence="14">
    <location>
        <begin position="63"/>
        <end position="234"/>
    </location>
</feature>
<dbReference type="EMBL" id="JBIRWE010000003">
    <property type="protein sequence ID" value="MFI1964123.1"/>
    <property type="molecule type" value="Genomic_DNA"/>
</dbReference>
<evidence type="ECO:0000256" key="2">
    <source>
        <dbReference type="ARBA" id="ARBA00001947"/>
    </source>
</evidence>
<evidence type="ECO:0000256" key="4">
    <source>
        <dbReference type="ARBA" id="ARBA00012564"/>
    </source>
</evidence>
<dbReference type="RefSeq" id="WP_240483306.1">
    <property type="nucleotide sequence ID" value="NZ_JBIRWE010000003.1"/>
</dbReference>
<keyword evidence="16" id="KW-1185">Reference proteome</keyword>
<accession>A0ABW7UTL8</accession>
<comment type="similarity">
    <text evidence="3">Belongs to the peptidase M1 family.</text>
</comment>
<dbReference type="InterPro" id="IPR045357">
    <property type="entry name" value="Aminopeptidase_N-like_N"/>
</dbReference>
<keyword evidence="8 15" id="KW-0378">Hydrolase</keyword>
<name>A0ABW7UTL8_9ACTN</name>
<dbReference type="InterPro" id="IPR027268">
    <property type="entry name" value="Peptidase_M4/M1_CTD_sf"/>
</dbReference>
<keyword evidence="10" id="KW-0482">Metalloprotease</keyword>
<evidence type="ECO:0000259" key="13">
    <source>
        <dbReference type="Pfam" id="PF01433"/>
    </source>
</evidence>
<evidence type="ECO:0000259" key="14">
    <source>
        <dbReference type="Pfam" id="PF17900"/>
    </source>
</evidence>
<evidence type="ECO:0000256" key="7">
    <source>
        <dbReference type="ARBA" id="ARBA00022723"/>
    </source>
</evidence>
<evidence type="ECO:0000313" key="16">
    <source>
        <dbReference type="Proteomes" id="UP001611548"/>
    </source>
</evidence>
<evidence type="ECO:0000256" key="5">
    <source>
        <dbReference type="ARBA" id="ARBA00015611"/>
    </source>
</evidence>
<organism evidence="15 16">
    <name type="scientific">Streptomyces pathocidini</name>
    <dbReference type="NCBI Taxonomy" id="1650571"/>
    <lineage>
        <taxon>Bacteria</taxon>
        <taxon>Bacillati</taxon>
        <taxon>Actinomycetota</taxon>
        <taxon>Actinomycetes</taxon>
        <taxon>Kitasatosporales</taxon>
        <taxon>Streptomycetaceae</taxon>
        <taxon>Streptomyces</taxon>
    </lineage>
</organism>
<evidence type="ECO:0000256" key="3">
    <source>
        <dbReference type="ARBA" id="ARBA00010136"/>
    </source>
</evidence>
<comment type="cofactor">
    <cofactor evidence="2">
        <name>Zn(2+)</name>
        <dbReference type="ChEBI" id="CHEBI:29105"/>
    </cofactor>
</comment>
<sequence length="474" mass="51866">MSHLLPRPPGRSRPRRLSAAAGIAAALLAASCTGGGSGQAASGARSAGDPLFPELGNGGYDVTHYALRLDYDVPSRRLDATVTVTARATQSLRGFSLDLAGMNVRSVTVEGRKAQVVRQGGKLVVRPSRPVADGAEFRTTVDYHGRPRTLTDPDGSTEGWVPTDDGAFVVGEPAGAMTWFPGNNHPSDKAAYDVEITVPEGWTALSNGELRDQRTRHGRTTFRWHSGEPMASYLATATIGRFQVNRSRTADGLPLLVAVDPREAAASHQPLSRIGEILEWETEVFGPYPFSSSGAVVDHRPKDVGYALEVQTKPVFPGAPDHSTLVHELAHQWFGDSVTPKSWRDMWLNEGFATYAEWLWRERHGEESAQTAFDAAYAKGGREPVWAFPPGDPGSAKNISGDPVYERAAMLLHQLRRTVGEKTFFRILKEWPAEHRHGNADARDFIAFCEQRSGKDLSRLFDTWLYGKGRPGRS</sequence>
<reference evidence="15 16" key="1">
    <citation type="submission" date="2024-10" db="EMBL/GenBank/DDBJ databases">
        <title>The Natural Products Discovery Center: Release of the First 8490 Sequenced Strains for Exploring Actinobacteria Biosynthetic Diversity.</title>
        <authorList>
            <person name="Kalkreuter E."/>
            <person name="Kautsar S.A."/>
            <person name="Yang D."/>
            <person name="Bader C.D."/>
            <person name="Teijaro C.N."/>
            <person name="Fluegel L."/>
            <person name="Davis C.M."/>
            <person name="Simpson J.R."/>
            <person name="Lauterbach L."/>
            <person name="Steele A.D."/>
            <person name="Gui C."/>
            <person name="Meng S."/>
            <person name="Li G."/>
            <person name="Viehrig K."/>
            <person name="Ye F."/>
            <person name="Su P."/>
            <person name="Kiefer A.F."/>
            <person name="Nichols A."/>
            <person name="Cepeda A.J."/>
            <person name="Yan W."/>
            <person name="Fan B."/>
            <person name="Jiang Y."/>
            <person name="Adhikari A."/>
            <person name="Zheng C.-J."/>
            <person name="Schuster L."/>
            <person name="Cowan T.M."/>
            <person name="Smanski M.J."/>
            <person name="Chevrette M.G."/>
            <person name="De Carvalho L.P.S."/>
            <person name="Shen B."/>
        </authorList>
    </citation>
    <scope>NUCLEOTIDE SEQUENCE [LARGE SCALE GENOMIC DNA]</scope>
    <source>
        <strain evidence="15 16">NPDC020327</strain>
    </source>
</reference>
<dbReference type="CDD" id="cd09603">
    <property type="entry name" value="M1_APN_like"/>
    <property type="match status" value="1"/>
</dbReference>
<keyword evidence="6" id="KW-0645">Protease</keyword>